<evidence type="ECO:0000259" key="6">
    <source>
        <dbReference type="Pfam" id="PF09734"/>
    </source>
</evidence>
<evidence type="ECO:0000256" key="4">
    <source>
        <dbReference type="ARBA" id="ARBA00023242"/>
    </source>
</evidence>
<dbReference type="GO" id="GO:0005634">
    <property type="term" value="C:nucleus"/>
    <property type="evidence" value="ECO:0007669"/>
    <property type="project" value="UniProtKB-SubCell"/>
</dbReference>
<evidence type="ECO:0000313" key="9">
    <source>
        <dbReference type="Proteomes" id="UP001162162"/>
    </source>
</evidence>
<proteinExistence type="predicted"/>
<dbReference type="InterPro" id="IPR042536">
    <property type="entry name" value="TFIIIC_tauA_Sfc1"/>
</dbReference>
<dbReference type="InterPro" id="IPR019136">
    <property type="entry name" value="TF_IIIC_su-5_HTH"/>
</dbReference>
<protein>
    <recommendedName>
        <fullName evidence="10">General transcription factor 3C polypeptide 5</fullName>
    </recommendedName>
</protein>
<dbReference type="Gene3D" id="3.30.200.160">
    <property type="entry name" value="TFIIIC, subcomplex tauA, subunit Sfc1, barrel domain"/>
    <property type="match status" value="1"/>
</dbReference>
<keyword evidence="9" id="KW-1185">Reference proteome</keyword>
<name>A0AAV8Y2S3_9CUCU</name>
<dbReference type="InterPro" id="IPR041499">
    <property type="entry name" value="Tfc1/Sfc1_N"/>
</dbReference>
<evidence type="ECO:0000256" key="3">
    <source>
        <dbReference type="ARBA" id="ARBA00023163"/>
    </source>
</evidence>
<dbReference type="PANTHER" id="PTHR13230:SF5">
    <property type="entry name" value="GENERAL TRANSCRIPTION FACTOR 3C POLYPEPTIDE 5"/>
    <property type="match status" value="1"/>
</dbReference>
<evidence type="ECO:0000259" key="7">
    <source>
        <dbReference type="Pfam" id="PF17682"/>
    </source>
</evidence>
<feature type="domain" description="Transcription factor IIIC subunit Tfc1/Sfc1 triple barrel" evidence="7">
    <location>
        <begin position="9"/>
        <end position="84"/>
    </location>
</feature>
<dbReference type="GO" id="GO:0001003">
    <property type="term" value="F:RNA polymerase III type 2 promoter sequence-specific DNA binding"/>
    <property type="evidence" value="ECO:0007669"/>
    <property type="project" value="TreeGrafter"/>
</dbReference>
<feature type="domain" description="Transcription factor IIIC subunit 5 HTH" evidence="6">
    <location>
        <begin position="200"/>
        <end position="357"/>
    </location>
</feature>
<dbReference type="Pfam" id="PF17682">
    <property type="entry name" value="Tau95_N"/>
    <property type="match status" value="1"/>
</dbReference>
<dbReference type="Pfam" id="PF09734">
    <property type="entry name" value="Tau95"/>
    <property type="match status" value="1"/>
</dbReference>
<dbReference type="InterPro" id="IPR040454">
    <property type="entry name" value="TF_IIIC_Tfc1/Sfc1"/>
</dbReference>
<dbReference type="EMBL" id="JAPWTK010000220">
    <property type="protein sequence ID" value="KAJ8945313.1"/>
    <property type="molecule type" value="Genomic_DNA"/>
</dbReference>
<sequence>MFIFVTAVADHRNKLELHFHPDNKFNKPCVADRDLNPGVLIRVRSTPEEQNNLEKGANGQCHYDIIGITTLNFKFNRICDFQYLPLISTNTDNDSSEVEYIYDQILPESIPTVNWFLPKVLIPDSCQRWAFALYVEGGFFLLSAPSAIKIIFQPDCREMSHEWAVSRNQPYYPSQLVSTQSFMTLLAVRSKEGCEQRKFCIPPNFARFDSSQNKLYLNAGEKFGSNVRPEITKLIESNKPQKKSNRISTKQVSIFVNFQTPNVQIPDQPLSYTMELVKERNLEQMYKTVKKLFEERPVWTKVAIQYKTGLKSDHAKIILPAVAYFCPIGPWRMTWVRYEYNPQKDFNARIYQTLDYRIRATEGTKIKVNAKRSYTSKTLFYIAPNNIKKVSLKDDIISSKKDVIEERSHVLRPNVIPPARQMFYQYCDILIPEIQEMVLRLPKLPAGSKCDPKNGWLPTNFTEQCREIVNKCVMDRVQEELLEDAIKLQQSVQPEKEPEKESGKESPTYCSQMLNNIKRGIYKSVNVIPSTEPKASNYTSSPIHIIDSIEDIDEELEQVNADDVVNSIPERMDENSDDEHLSQSSDLDIDMEAVEEVNKMVAGLQEDEEVNAVASYLKNKI</sequence>
<organism evidence="8 9">
    <name type="scientific">Aromia moschata</name>
    <dbReference type="NCBI Taxonomy" id="1265417"/>
    <lineage>
        <taxon>Eukaryota</taxon>
        <taxon>Metazoa</taxon>
        <taxon>Ecdysozoa</taxon>
        <taxon>Arthropoda</taxon>
        <taxon>Hexapoda</taxon>
        <taxon>Insecta</taxon>
        <taxon>Pterygota</taxon>
        <taxon>Neoptera</taxon>
        <taxon>Endopterygota</taxon>
        <taxon>Coleoptera</taxon>
        <taxon>Polyphaga</taxon>
        <taxon>Cucujiformia</taxon>
        <taxon>Chrysomeloidea</taxon>
        <taxon>Cerambycidae</taxon>
        <taxon>Cerambycinae</taxon>
        <taxon>Callichromatini</taxon>
        <taxon>Aromia</taxon>
    </lineage>
</organism>
<dbReference type="GO" id="GO:0006384">
    <property type="term" value="P:transcription initiation at RNA polymerase III promoter"/>
    <property type="evidence" value="ECO:0007669"/>
    <property type="project" value="InterPro"/>
</dbReference>
<gene>
    <name evidence="8" type="ORF">NQ318_003613</name>
</gene>
<feature type="compositionally biased region" description="Basic and acidic residues" evidence="5">
    <location>
        <begin position="494"/>
        <end position="504"/>
    </location>
</feature>
<evidence type="ECO:0000256" key="1">
    <source>
        <dbReference type="ARBA" id="ARBA00004123"/>
    </source>
</evidence>
<comment type="caution">
    <text evidence="8">The sequence shown here is derived from an EMBL/GenBank/DDBJ whole genome shotgun (WGS) entry which is preliminary data.</text>
</comment>
<evidence type="ECO:0000256" key="2">
    <source>
        <dbReference type="ARBA" id="ARBA00023125"/>
    </source>
</evidence>
<accession>A0AAV8Y2S3</accession>
<keyword evidence="4" id="KW-0539">Nucleus</keyword>
<keyword evidence="3" id="KW-0804">Transcription</keyword>
<dbReference type="GO" id="GO:0000127">
    <property type="term" value="C:transcription factor TFIIIC complex"/>
    <property type="evidence" value="ECO:0007669"/>
    <property type="project" value="InterPro"/>
</dbReference>
<keyword evidence="2" id="KW-0238">DNA-binding</keyword>
<evidence type="ECO:0000256" key="5">
    <source>
        <dbReference type="SAM" id="MobiDB-lite"/>
    </source>
</evidence>
<evidence type="ECO:0008006" key="10">
    <source>
        <dbReference type="Google" id="ProtNLM"/>
    </source>
</evidence>
<dbReference type="GO" id="GO:0001002">
    <property type="term" value="F:RNA polymerase III type 1 promoter sequence-specific DNA binding"/>
    <property type="evidence" value="ECO:0007669"/>
    <property type="project" value="TreeGrafter"/>
</dbReference>
<evidence type="ECO:0000313" key="8">
    <source>
        <dbReference type="EMBL" id="KAJ8945313.1"/>
    </source>
</evidence>
<feature type="region of interest" description="Disordered" evidence="5">
    <location>
        <begin position="488"/>
        <end position="508"/>
    </location>
</feature>
<dbReference type="Proteomes" id="UP001162162">
    <property type="component" value="Unassembled WGS sequence"/>
</dbReference>
<dbReference type="PANTHER" id="PTHR13230">
    <property type="entry name" value="GENERAL TRANSCRIPTION FACTOR IIIC, POLYPEPTIDE 5"/>
    <property type="match status" value="1"/>
</dbReference>
<comment type="subcellular location">
    <subcellularLocation>
        <location evidence="1">Nucleus</location>
    </subcellularLocation>
</comment>
<reference evidence="8" key="1">
    <citation type="journal article" date="2023" name="Insect Mol. Biol.">
        <title>Genome sequencing provides insights into the evolution of gene families encoding plant cell wall-degrading enzymes in longhorned beetles.</title>
        <authorList>
            <person name="Shin N.R."/>
            <person name="Okamura Y."/>
            <person name="Kirsch R."/>
            <person name="Pauchet Y."/>
        </authorList>
    </citation>
    <scope>NUCLEOTIDE SEQUENCE</scope>
    <source>
        <strain evidence="8">AMC_N1</strain>
    </source>
</reference>
<dbReference type="AlphaFoldDB" id="A0AAV8Y2S3"/>